<dbReference type="SMART" id="SM00320">
    <property type="entry name" value="WD40"/>
    <property type="match status" value="7"/>
</dbReference>
<feature type="transmembrane region" description="Helical" evidence="4">
    <location>
        <begin position="330"/>
        <end position="350"/>
    </location>
</feature>
<keyword evidence="4" id="KW-0812">Transmembrane</keyword>
<dbReference type="Gene3D" id="2.130.10.10">
    <property type="entry name" value="YVTN repeat-like/Quinoprotein amine dehydrogenase"/>
    <property type="match status" value="3"/>
</dbReference>
<dbReference type="OrthoDB" id="9762169at2"/>
<dbReference type="RefSeq" id="WP_124154370.1">
    <property type="nucleotide sequence ID" value="NZ_CAWOLW010000135.1"/>
</dbReference>
<proteinExistence type="predicted"/>
<keyword evidence="1 3" id="KW-0853">WD repeat</keyword>
<evidence type="ECO:0000256" key="1">
    <source>
        <dbReference type="ARBA" id="ARBA00022574"/>
    </source>
</evidence>
<organism evidence="6 7">
    <name type="scientific">Okeania hirsuta</name>
    <dbReference type="NCBI Taxonomy" id="1458930"/>
    <lineage>
        <taxon>Bacteria</taxon>
        <taxon>Bacillati</taxon>
        <taxon>Cyanobacteriota</taxon>
        <taxon>Cyanophyceae</taxon>
        <taxon>Oscillatoriophycideae</taxon>
        <taxon>Oscillatoriales</taxon>
        <taxon>Microcoleaceae</taxon>
        <taxon>Okeania</taxon>
    </lineage>
</organism>
<dbReference type="PROSITE" id="PS50082">
    <property type="entry name" value="WD_REPEATS_2"/>
    <property type="match status" value="7"/>
</dbReference>
<keyword evidence="4" id="KW-0472">Membrane</keyword>
<evidence type="ECO:0000313" key="6">
    <source>
        <dbReference type="EMBL" id="RQH50305.1"/>
    </source>
</evidence>
<evidence type="ECO:0000259" key="5">
    <source>
        <dbReference type="PROSITE" id="PS50011"/>
    </source>
</evidence>
<dbReference type="NCBIfam" id="NF045510">
    <property type="entry name" value="4Cys_prefix_kin"/>
    <property type="match status" value="1"/>
</dbReference>
<dbReference type="InterPro" id="IPR036322">
    <property type="entry name" value="WD40_repeat_dom_sf"/>
</dbReference>
<dbReference type="Gene3D" id="3.30.200.20">
    <property type="entry name" value="Phosphorylase Kinase, domain 1"/>
    <property type="match status" value="1"/>
</dbReference>
<feature type="repeat" description="WD" evidence="3">
    <location>
        <begin position="537"/>
        <end position="578"/>
    </location>
</feature>
<evidence type="ECO:0000256" key="3">
    <source>
        <dbReference type="PROSITE-ProRule" id="PRU00221"/>
    </source>
</evidence>
<dbReference type="CDD" id="cd00200">
    <property type="entry name" value="WD40"/>
    <property type="match status" value="1"/>
</dbReference>
<feature type="repeat" description="WD" evidence="3">
    <location>
        <begin position="454"/>
        <end position="495"/>
    </location>
</feature>
<dbReference type="PROSITE" id="PS50294">
    <property type="entry name" value="WD_REPEATS_REGION"/>
    <property type="match status" value="6"/>
</dbReference>
<dbReference type="SMART" id="SM00220">
    <property type="entry name" value="S_TKc"/>
    <property type="match status" value="1"/>
</dbReference>
<feature type="transmembrane region" description="Helical" evidence="4">
    <location>
        <begin position="277"/>
        <end position="297"/>
    </location>
</feature>
<dbReference type="InterPro" id="IPR020472">
    <property type="entry name" value="WD40_PAC1"/>
</dbReference>
<dbReference type="AlphaFoldDB" id="A0A3N6PHU4"/>
<feature type="repeat" description="WD" evidence="3">
    <location>
        <begin position="579"/>
        <end position="620"/>
    </location>
</feature>
<keyword evidence="2" id="KW-0677">Repeat</keyword>
<dbReference type="InterPro" id="IPR011009">
    <property type="entry name" value="Kinase-like_dom_sf"/>
</dbReference>
<dbReference type="SUPFAM" id="SSF56112">
    <property type="entry name" value="Protein kinase-like (PK-like)"/>
    <property type="match status" value="1"/>
</dbReference>
<reference evidence="6 7" key="1">
    <citation type="journal article" date="2018" name="ACS Chem. Biol.">
        <title>Ketoreductase domain dysfunction expands chemodiversity: malyngamide biosynthesis in the cyanobacterium Okeania hirsuta.</title>
        <authorList>
            <person name="Moss N.A."/>
            <person name="Leao T."/>
            <person name="Rankin M."/>
            <person name="McCullough T.M."/>
            <person name="Qu P."/>
            <person name="Korobeynikov A."/>
            <person name="Smith J.L."/>
            <person name="Gerwick L."/>
            <person name="Gerwick W.H."/>
        </authorList>
    </citation>
    <scope>NUCLEOTIDE SEQUENCE [LARGE SCALE GENOMIC DNA]</scope>
    <source>
        <strain evidence="6 7">PAB10Feb10-1</strain>
    </source>
</reference>
<feature type="domain" description="Protein kinase" evidence="5">
    <location>
        <begin position="34"/>
        <end position="323"/>
    </location>
</feature>
<dbReference type="GO" id="GO:0004672">
    <property type="term" value="F:protein kinase activity"/>
    <property type="evidence" value="ECO:0007669"/>
    <property type="project" value="InterPro"/>
</dbReference>
<dbReference type="PANTHER" id="PTHR22847">
    <property type="entry name" value="WD40 REPEAT PROTEIN"/>
    <property type="match status" value="1"/>
</dbReference>
<evidence type="ECO:0000256" key="2">
    <source>
        <dbReference type="ARBA" id="ARBA00022737"/>
    </source>
</evidence>
<dbReference type="Pfam" id="PF00400">
    <property type="entry name" value="WD40"/>
    <property type="match status" value="7"/>
</dbReference>
<dbReference type="Gene3D" id="1.10.510.10">
    <property type="entry name" value="Transferase(Phosphotransferase) domain 1"/>
    <property type="match status" value="1"/>
</dbReference>
<dbReference type="Proteomes" id="UP000269154">
    <property type="component" value="Unassembled WGS sequence"/>
</dbReference>
<dbReference type="PRINTS" id="PR00320">
    <property type="entry name" value="GPROTEINBRPT"/>
</dbReference>
<dbReference type="SUPFAM" id="SSF50978">
    <property type="entry name" value="WD40 repeat-like"/>
    <property type="match status" value="1"/>
</dbReference>
<feature type="repeat" description="WD" evidence="3">
    <location>
        <begin position="371"/>
        <end position="412"/>
    </location>
</feature>
<name>A0A3N6PHU4_9CYAN</name>
<keyword evidence="7" id="KW-1185">Reference proteome</keyword>
<feature type="repeat" description="WD" evidence="3">
    <location>
        <begin position="496"/>
        <end position="536"/>
    </location>
</feature>
<dbReference type="PROSITE" id="PS50011">
    <property type="entry name" value="PROTEIN_KINASE_DOM"/>
    <property type="match status" value="1"/>
</dbReference>
<sequence>MSYCINPNCFYPENQNNPLYCTACGSKLLIEGQYQAVKKLRVLDWGTIYEVKREETTEILKVLHINSPESVSQFQQQAKILAQLNHPGIPQVKPGSYFTFIPRNSNQKLHCLVREKVPGENLQTWLGKNNLPINQELAVEWLNQLIEILDLLHEKQFFYQNIQPSNIILRPNGQLTLTNFSLELQSAQSDFVALGYMFIYFLTGQPASTFLNSDTKTLNWRDKVSQISPKLVDFIDDLISQQHPENYQTILHQWRQIKDDLSQSLIQKKYHPLKSKFLLGSAILLLGIGATQIISHLPKQFNSGLFSPERSKEIKSDNLEKFFSKNQGKFLVGGIIFILAIGGSHFVGYFRIHPKYLKLSLPNGVSLEETFNTDSERVYSVVISQDGQILACGNGNGTIQVWNLETREELGIIEGHTNDVVAIALSQDGNILASGSYDGTIKIWHLATETELTLQSHFMRVTSIAISPDGEKLVSGSSDDSIKIWHIPTGKMLHTFRGHSDSIYAVDISLNGKILVTGSQNNIKTWNLETGTEIYTLVGHHGRILSVTVSPDGDKIASGSSDKNIKIWQLETGKILRTLRGHTNDVNSVVISPDNQTLVSASSDHTIKIWHLETGKLLRTIKGHSRWVNSVAFSSDGEILASGSFDQTVKLWKLG</sequence>
<accession>A0A3N6PHU4</accession>
<feature type="repeat" description="WD" evidence="3">
    <location>
        <begin position="621"/>
        <end position="655"/>
    </location>
</feature>
<dbReference type="InterPro" id="IPR001680">
    <property type="entry name" value="WD40_rpt"/>
</dbReference>
<evidence type="ECO:0000313" key="7">
    <source>
        <dbReference type="Proteomes" id="UP000269154"/>
    </source>
</evidence>
<dbReference type="InterPro" id="IPR000719">
    <property type="entry name" value="Prot_kinase_dom"/>
</dbReference>
<feature type="repeat" description="WD" evidence="3">
    <location>
        <begin position="413"/>
        <end position="454"/>
    </location>
</feature>
<keyword evidence="4" id="KW-1133">Transmembrane helix</keyword>
<comment type="caution">
    <text evidence="6">The sequence shown here is derived from an EMBL/GenBank/DDBJ whole genome shotgun (WGS) entry which is preliminary data.</text>
</comment>
<dbReference type="PANTHER" id="PTHR22847:SF637">
    <property type="entry name" value="WD REPEAT DOMAIN 5B"/>
    <property type="match status" value="1"/>
</dbReference>
<gene>
    <name evidence="6" type="ORF">D5R40_06280</name>
</gene>
<evidence type="ECO:0000256" key="4">
    <source>
        <dbReference type="SAM" id="Phobius"/>
    </source>
</evidence>
<dbReference type="GO" id="GO:0005524">
    <property type="term" value="F:ATP binding"/>
    <property type="evidence" value="ECO:0007669"/>
    <property type="project" value="InterPro"/>
</dbReference>
<dbReference type="InterPro" id="IPR015943">
    <property type="entry name" value="WD40/YVTN_repeat-like_dom_sf"/>
</dbReference>
<dbReference type="EMBL" id="RCBY01000022">
    <property type="protein sequence ID" value="RQH50305.1"/>
    <property type="molecule type" value="Genomic_DNA"/>
</dbReference>
<dbReference type="Pfam" id="PF00069">
    <property type="entry name" value="Pkinase"/>
    <property type="match status" value="1"/>
</dbReference>
<protein>
    <recommendedName>
        <fullName evidence="5">Protein kinase domain-containing protein</fullName>
    </recommendedName>
</protein>